<dbReference type="EMBL" id="LICA01000032">
    <property type="protein sequence ID" value="KRO96843.1"/>
    <property type="molecule type" value="Genomic_DNA"/>
</dbReference>
<dbReference type="GO" id="GO:0015293">
    <property type="term" value="F:symporter activity"/>
    <property type="evidence" value="ECO:0007669"/>
    <property type="project" value="InterPro"/>
</dbReference>
<gene>
    <name evidence="3" type="ORF">ABS24_08705</name>
</gene>
<keyword evidence="2" id="KW-0472">Membrane</keyword>
<dbReference type="PANTHER" id="PTHR11328:SF24">
    <property type="entry name" value="MAJOR FACILITATOR SUPERFAMILY (MFS) PROFILE DOMAIN-CONTAINING PROTEIN"/>
    <property type="match status" value="1"/>
</dbReference>
<organism evidence="3 4">
    <name type="scientific">SAR92 bacterium BACL26 MAG-121220-bin70</name>
    <dbReference type="NCBI Taxonomy" id="1655626"/>
    <lineage>
        <taxon>Bacteria</taxon>
        <taxon>Pseudomonadati</taxon>
        <taxon>Pseudomonadota</taxon>
        <taxon>Gammaproteobacteria</taxon>
        <taxon>Cellvibrionales</taxon>
        <taxon>Porticoccaceae</taxon>
        <taxon>SAR92 clade</taxon>
    </lineage>
</organism>
<feature type="transmembrane region" description="Helical" evidence="2">
    <location>
        <begin position="120"/>
        <end position="143"/>
    </location>
</feature>
<dbReference type="SUPFAM" id="SSF103473">
    <property type="entry name" value="MFS general substrate transporter"/>
    <property type="match status" value="1"/>
</dbReference>
<protein>
    <submittedName>
        <fullName evidence="3">Sugar:proton symporter</fullName>
    </submittedName>
</protein>
<proteinExistence type="inferred from homology"/>
<dbReference type="GO" id="GO:0005886">
    <property type="term" value="C:plasma membrane"/>
    <property type="evidence" value="ECO:0007669"/>
    <property type="project" value="TreeGrafter"/>
</dbReference>
<feature type="transmembrane region" description="Helical" evidence="2">
    <location>
        <begin position="195"/>
        <end position="214"/>
    </location>
</feature>
<feature type="transmembrane region" description="Helical" evidence="2">
    <location>
        <begin position="254"/>
        <end position="279"/>
    </location>
</feature>
<dbReference type="InterPro" id="IPR039672">
    <property type="entry name" value="MFS_2"/>
</dbReference>
<feature type="transmembrane region" description="Helical" evidence="2">
    <location>
        <begin position="20"/>
        <end position="45"/>
    </location>
</feature>
<feature type="transmembrane region" description="Helical" evidence="2">
    <location>
        <begin position="348"/>
        <end position="373"/>
    </location>
</feature>
<evidence type="ECO:0000313" key="4">
    <source>
        <dbReference type="Proteomes" id="UP000051213"/>
    </source>
</evidence>
<keyword evidence="2" id="KW-1133">Transmembrane helix</keyword>
<name>A0A0R2UHB9_9GAMM</name>
<evidence type="ECO:0000256" key="1">
    <source>
        <dbReference type="ARBA" id="ARBA00009617"/>
    </source>
</evidence>
<comment type="similarity">
    <text evidence="1">Belongs to the sodium:galactoside symporter (TC 2.A.2) family.</text>
</comment>
<evidence type="ECO:0000256" key="2">
    <source>
        <dbReference type="SAM" id="Phobius"/>
    </source>
</evidence>
<comment type="caution">
    <text evidence="3">The sequence shown here is derived from an EMBL/GenBank/DDBJ whole genome shotgun (WGS) entry which is preliminary data.</text>
</comment>
<dbReference type="Gene3D" id="1.20.1250.20">
    <property type="entry name" value="MFS general substrate transporter like domains"/>
    <property type="match status" value="1"/>
</dbReference>
<feature type="transmembrane region" description="Helical" evidence="2">
    <location>
        <begin position="291"/>
        <end position="311"/>
    </location>
</feature>
<sequence length="480" mass="54169">MSQNNGQNPSQNRIPLDQKIAFGLGMLANQMFPAALGIFMVILVQSLGMSPLLWSLIFFIPKAIDAITDPLMGYISDHTVSRWGKRRPYVFVGAIISGLSFVMMWQLSAENTEMYNFYYFLSWCCVFWLGMTIFGVPYVAMGYEMSSDYHERTRLMAVAQWLGQWAWVIAPWFWIVLYDPEWFESATEGARVLSLWVAGICTLLALVPAFFCTFTNTDDGGSGKVTEKSSFRETMADFIQGIAITFRNKPFRKICIATFLIFNAFQTVAAFSFFIVVYYMNDGNTTQAGVWPTLFGSVGALCTCFLVIPIVNHCAQKYGKKITFLYTQFVSLFGYGLMWWCFSPENPWMMFIPLPLFAFGIGGLFTIMMSMTADICDMDELETGQRREGTFAAIYWWMIKFGAAFAGAASGVILSVIGFDQSVELQSEDTLLLLRLSYIIIPSVGTFIAILVMRNYDLDEQRANEIRAQLDARGDGQLVS</sequence>
<keyword evidence="2" id="KW-0812">Transmembrane</keyword>
<feature type="transmembrane region" description="Helical" evidence="2">
    <location>
        <begin position="155"/>
        <end position="175"/>
    </location>
</feature>
<dbReference type="AlphaFoldDB" id="A0A0R2UHB9"/>
<feature type="transmembrane region" description="Helical" evidence="2">
    <location>
        <begin position="323"/>
        <end position="342"/>
    </location>
</feature>
<feature type="transmembrane region" description="Helical" evidence="2">
    <location>
        <begin position="431"/>
        <end position="452"/>
    </location>
</feature>
<dbReference type="InterPro" id="IPR036259">
    <property type="entry name" value="MFS_trans_sf"/>
</dbReference>
<feature type="transmembrane region" description="Helical" evidence="2">
    <location>
        <begin position="394"/>
        <end position="419"/>
    </location>
</feature>
<dbReference type="Proteomes" id="UP000051213">
    <property type="component" value="Unassembled WGS sequence"/>
</dbReference>
<dbReference type="GO" id="GO:0008643">
    <property type="term" value="P:carbohydrate transport"/>
    <property type="evidence" value="ECO:0007669"/>
    <property type="project" value="InterPro"/>
</dbReference>
<evidence type="ECO:0000313" key="3">
    <source>
        <dbReference type="EMBL" id="KRO96843.1"/>
    </source>
</evidence>
<reference evidence="3 4" key="1">
    <citation type="submission" date="2015-10" db="EMBL/GenBank/DDBJ databases">
        <title>Metagenome-Assembled Genomes uncover a global brackish microbiome.</title>
        <authorList>
            <person name="Hugerth L.W."/>
            <person name="Larsson J."/>
            <person name="Alneberg J."/>
            <person name="Lindh M.V."/>
            <person name="Legrand C."/>
            <person name="Pinhassi J."/>
            <person name="Andersson A.F."/>
        </authorList>
    </citation>
    <scope>NUCLEOTIDE SEQUENCE [LARGE SCALE GENOMIC DNA]</scope>
    <source>
        <strain evidence="3">BACL26 MAG-121220-bin70</strain>
    </source>
</reference>
<accession>A0A0R2UHB9</accession>
<dbReference type="Pfam" id="PF13347">
    <property type="entry name" value="MFS_2"/>
    <property type="match status" value="1"/>
</dbReference>
<feature type="transmembrane region" description="Helical" evidence="2">
    <location>
        <begin position="51"/>
        <end position="68"/>
    </location>
</feature>
<dbReference type="PANTHER" id="PTHR11328">
    <property type="entry name" value="MAJOR FACILITATOR SUPERFAMILY DOMAIN-CONTAINING PROTEIN"/>
    <property type="match status" value="1"/>
</dbReference>
<feature type="transmembrane region" description="Helical" evidence="2">
    <location>
        <begin position="89"/>
        <end position="108"/>
    </location>
</feature>